<name>A0A841R790_9SPIO</name>
<evidence type="ECO:0000256" key="3">
    <source>
        <dbReference type="RuleBase" id="RU003694"/>
    </source>
</evidence>
<dbReference type="SUPFAM" id="SSF53901">
    <property type="entry name" value="Thiolase-like"/>
    <property type="match status" value="2"/>
</dbReference>
<dbReference type="EMBL" id="JACHGJ010000002">
    <property type="protein sequence ID" value="MBB6479705.1"/>
    <property type="molecule type" value="Genomic_DNA"/>
</dbReference>
<dbReference type="InterPro" id="IPR014030">
    <property type="entry name" value="Ketoacyl_synth_N"/>
</dbReference>
<dbReference type="GO" id="GO:0005829">
    <property type="term" value="C:cytosol"/>
    <property type="evidence" value="ECO:0007669"/>
    <property type="project" value="TreeGrafter"/>
</dbReference>
<dbReference type="InterPro" id="IPR014031">
    <property type="entry name" value="Ketoacyl_synth_C"/>
</dbReference>
<dbReference type="Pfam" id="PF02801">
    <property type="entry name" value="Ketoacyl-synt_C"/>
    <property type="match status" value="1"/>
</dbReference>
<dbReference type="CDD" id="cd00834">
    <property type="entry name" value="KAS_I_II"/>
    <property type="match status" value="1"/>
</dbReference>
<evidence type="ECO:0000256" key="1">
    <source>
        <dbReference type="ARBA" id="ARBA00008467"/>
    </source>
</evidence>
<keyword evidence="2 3" id="KW-0808">Transferase</keyword>
<reference evidence="5 6" key="1">
    <citation type="submission" date="2020-08" db="EMBL/GenBank/DDBJ databases">
        <title>Genomic Encyclopedia of Type Strains, Phase IV (KMG-IV): sequencing the most valuable type-strain genomes for metagenomic binning, comparative biology and taxonomic classification.</title>
        <authorList>
            <person name="Goeker M."/>
        </authorList>
    </citation>
    <scope>NUCLEOTIDE SEQUENCE [LARGE SCALE GENOMIC DNA]</scope>
    <source>
        <strain evidence="5 6">DSM 2461</strain>
    </source>
</reference>
<dbReference type="InterPro" id="IPR000794">
    <property type="entry name" value="Beta-ketoacyl_synthase"/>
</dbReference>
<evidence type="ECO:0000259" key="4">
    <source>
        <dbReference type="PROSITE" id="PS52004"/>
    </source>
</evidence>
<dbReference type="InterPro" id="IPR018201">
    <property type="entry name" value="Ketoacyl_synth_AS"/>
</dbReference>
<feature type="domain" description="Ketosynthase family 3 (KS3)" evidence="4">
    <location>
        <begin position="2"/>
        <end position="423"/>
    </location>
</feature>
<gene>
    <name evidence="5" type="ORF">HNR50_001363</name>
</gene>
<dbReference type="InterPro" id="IPR020841">
    <property type="entry name" value="PKS_Beta-ketoAc_synthase_dom"/>
</dbReference>
<dbReference type="Pfam" id="PF00109">
    <property type="entry name" value="ketoacyl-synt"/>
    <property type="match status" value="1"/>
</dbReference>
<dbReference type="GO" id="GO:0006633">
    <property type="term" value="P:fatty acid biosynthetic process"/>
    <property type="evidence" value="ECO:0007669"/>
    <property type="project" value="InterPro"/>
</dbReference>
<evidence type="ECO:0000256" key="2">
    <source>
        <dbReference type="ARBA" id="ARBA00022679"/>
    </source>
</evidence>
<dbReference type="SMART" id="SM00825">
    <property type="entry name" value="PKS_KS"/>
    <property type="match status" value="1"/>
</dbReference>
<proteinExistence type="inferred from homology"/>
<comment type="similarity">
    <text evidence="1 3">Belongs to the thiolase-like superfamily. Beta-ketoacyl-ACP synthases family.</text>
</comment>
<organism evidence="5 6">
    <name type="scientific">Spirochaeta isovalerica</name>
    <dbReference type="NCBI Taxonomy" id="150"/>
    <lineage>
        <taxon>Bacteria</taxon>
        <taxon>Pseudomonadati</taxon>
        <taxon>Spirochaetota</taxon>
        <taxon>Spirochaetia</taxon>
        <taxon>Spirochaetales</taxon>
        <taxon>Spirochaetaceae</taxon>
        <taxon>Spirochaeta</taxon>
    </lineage>
</organism>
<evidence type="ECO:0000313" key="5">
    <source>
        <dbReference type="EMBL" id="MBB6479705.1"/>
    </source>
</evidence>
<protein>
    <submittedName>
        <fullName evidence="5">3-oxoacyl-(Acyl-carrier-protein) synthase</fullName>
    </submittedName>
</protein>
<evidence type="ECO:0000313" key="6">
    <source>
        <dbReference type="Proteomes" id="UP000587760"/>
    </source>
</evidence>
<dbReference type="PROSITE" id="PS52004">
    <property type="entry name" value="KS3_2"/>
    <property type="match status" value="1"/>
</dbReference>
<dbReference type="PANTHER" id="PTHR11712">
    <property type="entry name" value="POLYKETIDE SYNTHASE-RELATED"/>
    <property type="match status" value="1"/>
</dbReference>
<accession>A0A841R790</accession>
<dbReference type="RefSeq" id="WP_184745168.1">
    <property type="nucleotide sequence ID" value="NZ_JACHGJ010000002.1"/>
</dbReference>
<dbReference type="PROSITE" id="PS00606">
    <property type="entry name" value="KS3_1"/>
    <property type="match status" value="1"/>
</dbReference>
<dbReference type="PANTHER" id="PTHR11712:SF336">
    <property type="entry name" value="3-OXOACYL-[ACYL-CARRIER-PROTEIN] SYNTHASE, MITOCHONDRIAL"/>
    <property type="match status" value="1"/>
</dbReference>
<keyword evidence="6" id="KW-1185">Reference proteome</keyword>
<dbReference type="InterPro" id="IPR016039">
    <property type="entry name" value="Thiolase-like"/>
</dbReference>
<dbReference type="GO" id="GO:0004315">
    <property type="term" value="F:3-oxoacyl-[acyl-carrier-protein] synthase activity"/>
    <property type="evidence" value="ECO:0007669"/>
    <property type="project" value="InterPro"/>
</dbReference>
<dbReference type="Gene3D" id="3.40.47.10">
    <property type="match status" value="2"/>
</dbReference>
<sequence length="427" mass="46187">MSRRVVITGMGTINPLGDNLEEYYNNLIAGKSGIKKWKSIDLSKVECKIGGDLGDYDALGAVEKFKEDLGDDFKRVRKLIKTTTFSAKMTALSSLSAWKDAGLFGREFDPYKANVIVAGHNLNSNFIYNNSVQFQDEPEWTDPLAGVDAPDPNVPGITSEILNLKGPMFTIGGACASGNLALRSGFRDIVSGETDLCVIAGAPFDVSPTDIHASVVINAVVIKPEFQDRPEEASRPFDKGSCGFLYSHGAGTLIIEELESAKARGAKIYGEVLSVKAGSNANHLPLPGGHEQAVVMQEAIRMAGLKPEDVDYVNCHATSTPAGDIQEIMAIKEAFGDHYKQLKVNAPKSMLGHTCWASPIVETIGGLLQMKYGKLHPSINIDEQKADIDLDICANVAVDHQIEVMMKNSFGFGGVNCTSIIKRYKED</sequence>
<dbReference type="Proteomes" id="UP000587760">
    <property type="component" value="Unassembled WGS sequence"/>
</dbReference>
<comment type="caution">
    <text evidence="5">The sequence shown here is derived from an EMBL/GenBank/DDBJ whole genome shotgun (WGS) entry which is preliminary data.</text>
</comment>
<dbReference type="AlphaFoldDB" id="A0A841R790"/>